<dbReference type="EMBL" id="FQWT01000001">
    <property type="protein sequence ID" value="SHG42366.1"/>
    <property type="molecule type" value="Genomic_DNA"/>
</dbReference>
<dbReference type="STRING" id="421058.SAMN05421866_0403"/>
<organism evidence="1 2">
    <name type="scientific">Chryseobacterium oranimense</name>
    <dbReference type="NCBI Taxonomy" id="421058"/>
    <lineage>
        <taxon>Bacteria</taxon>
        <taxon>Pseudomonadati</taxon>
        <taxon>Bacteroidota</taxon>
        <taxon>Flavobacteriia</taxon>
        <taxon>Flavobacteriales</taxon>
        <taxon>Weeksellaceae</taxon>
        <taxon>Chryseobacterium group</taxon>
        <taxon>Chryseobacterium</taxon>
    </lineage>
</organism>
<dbReference type="OrthoDB" id="940811at2"/>
<keyword evidence="2" id="KW-1185">Reference proteome</keyword>
<dbReference type="Proteomes" id="UP000184047">
    <property type="component" value="Unassembled WGS sequence"/>
</dbReference>
<accession>A0A1M5JP55</accession>
<evidence type="ECO:0000313" key="2">
    <source>
        <dbReference type="Proteomes" id="UP000184047"/>
    </source>
</evidence>
<dbReference type="eggNOG" id="ENOG502ZRY1">
    <property type="taxonomic scope" value="Bacteria"/>
</dbReference>
<evidence type="ECO:0008006" key="3">
    <source>
        <dbReference type="Google" id="ProtNLM"/>
    </source>
</evidence>
<proteinExistence type="predicted"/>
<reference evidence="2" key="1">
    <citation type="submission" date="2016-11" db="EMBL/GenBank/DDBJ databases">
        <authorList>
            <person name="Varghese N."/>
            <person name="Submissions S."/>
        </authorList>
    </citation>
    <scope>NUCLEOTIDE SEQUENCE [LARGE SCALE GENOMIC DNA]</scope>
    <source>
        <strain evidence="2">DSM 19055</strain>
    </source>
</reference>
<protein>
    <recommendedName>
        <fullName evidence="3">C1q domain-containing protein</fullName>
    </recommendedName>
</protein>
<evidence type="ECO:0000313" key="1">
    <source>
        <dbReference type="EMBL" id="SHG42366.1"/>
    </source>
</evidence>
<dbReference type="RefSeq" id="WP_073059776.1">
    <property type="nucleotide sequence ID" value="NZ_FQWT01000001.1"/>
</dbReference>
<name>A0A1M5JP55_9FLAO</name>
<dbReference type="AlphaFoldDB" id="A0A1M5JP55"/>
<sequence length="340" mass="35889">MKKATLLSFIFGTQFLFSQVGINTSSPNATLDVVAKATNGSSPEGILTPRLTGNQIQSADNQYTTAQRGILIYATAPVTSASPKTVNITSEGYYYFDGNIWQKVLNQNTNLYNSNGILTANRTVTMEDKTLSFTSTATTGTSHFQVDGNTLNVDAVNNRIGLGTNTPSTKLHIDNGTTPGAIRIVDGTQGEGKILVSDANGLGTWRESSGAATVITSNAGPVTSLLPAGTMIYTGANATVTVPGYYMISTRLITDKTPSGCGGFLAINFSQSPTAALNNAFPVQDVHVTGSASFDFIYTSNIAFLQAGTYYMRVRTAAGCTSNNTRGDLSQNSFTLTLLK</sequence>
<gene>
    <name evidence="1" type="ORF">SAMN05421866_0403</name>
</gene>